<accession>A0A058ZL71</accession>
<keyword evidence="11" id="KW-1185">Reference proteome</keyword>
<comment type="caution">
    <text evidence="10">The sequence shown here is derived from an EMBL/GenBank/DDBJ whole genome shotgun (WGS) entry which is preliminary data.</text>
</comment>
<feature type="domain" description="3-deoxy-D-manno-octulosonic-acid transferase N-terminal" evidence="9">
    <location>
        <begin position="84"/>
        <end position="176"/>
    </location>
</feature>
<evidence type="ECO:0000256" key="4">
    <source>
        <dbReference type="ARBA" id="ARBA00019077"/>
    </source>
</evidence>
<gene>
    <name evidence="10" type="ORF">ATO10_07807</name>
</gene>
<name>A0A058ZL71_9RHOB</name>
<comment type="function">
    <text evidence="1 8">Involved in lipopolysaccharide (LPS) biosynthesis. Catalyzes the transfer of 3-deoxy-D-manno-octulosonate (Kdo) residue(s) from CMP-Kdo to lipid IV(A), the tetraacyldisaccharide-1,4'-bisphosphate precursor of lipid A.</text>
</comment>
<keyword evidence="8" id="KW-0472">Membrane</keyword>
<keyword evidence="8" id="KW-0448">Lipopolysaccharide biosynthesis</keyword>
<dbReference type="Gene3D" id="3.40.50.2000">
    <property type="entry name" value="Glycogen Phosphorylase B"/>
    <property type="match status" value="1"/>
</dbReference>
<evidence type="ECO:0000256" key="6">
    <source>
        <dbReference type="ARBA" id="ARBA00031445"/>
    </source>
</evidence>
<dbReference type="InterPro" id="IPR039901">
    <property type="entry name" value="Kdotransferase"/>
</dbReference>
<comment type="catalytic activity">
    <reaction evidence="7 8">
        <text>lipid IVA (E. coli) + CMP-3-deoxy-beta-D-manno-octulosonate = alpha-Kdo-(2-&gt;6)-lipid IVA (E. coli) + CMP + H(+)</text>
        <dbReference type="Rhea" id="RHEA:28066"/>
        <dbReference type="ChEBI" id="CHEBI:15378"/>
        <dbReference type="ChEBI" id="CHEBI:58603"/>
        <dbReference type="ChEBI" id="CHEBI:60364"/>
        <dbReference type="ChEBI" id="CHEBI:60377"/>
        <dbReference type="ChEBI" id="CHEBI:85987"/>
        <dbReference type="EC" id="2.4.99.12"/>
    </reaction>
</comment>
<protein>
    <recommendedName>
        <fullName evidence="4 8">3-deoxy-D-manno-octulosonic acid transferase</fullName>
        <shortName evidence="8">Kdo transferase</shortName>
        <ecNumber evidence="3 8">2.4.99.12</ecNumber>
    </recommendedName>
    <alternativeName>
        <fullName evidence="6 8">Lipid IV(A) 3-deoxy-D-manno-octulosonic acid transferase</fullName>
    </alternativeName>
</protein>
<dbReference type="Proteomes" id="UP000024836">
    <property type="component" value="Unassembled WGS sequence"/>
</dbReference>
<organism evidence="10 11">
    <name type="scientific">Actibacterium atlanticum</name>
    <dbReference type="NCBI Taxonomy" id="1461693"/>
    <lineage>
        <taxon>Bacteria</taxon>
        <taxon>Pseudomonadati</taxon>
        <taxon>Pseudomonadota</taxon>
        <taxon>Alphaproteobacteria</taxon>
        <taxon>Rhodobacterales</taxon>
        <taxon>Roseobacteraceae</taxon>
        <taxon>Actibacterium</taxon>
    </lineage>
</organism>
<dbReference type="Gene3D" id="3.40.50.11720">
    <property type="entry name" value="3-Deoxy-D-manno-octulosonic-acid transferase, N-terminal domain"/>
    <property type="match status" value="1"/>
</dbReference>
<dbReference type="EMBL" id="AQQY01000004">
    <property type="protein sequence ID" value="KCV82278.1"/>
    <property type="molecule type" value="Genomic_DNA"/>
</dbReference>
<evidence type="ECO:0000256" key="8">
    <source>
        <dbReference type="RuleBase" id="RU365103"/>
    </source>
</evidence>
<evidence type="ECO:0000256" key="1">
    <source>
        <dbReference type="ARBA" id="ARBA00003394"/>
    </source>
</evidence>
<dbReference type="GO" id="GO:0043842">
    <property type="term" value="F:Kdo transferase activity"/>
    <property type="evidence" value="ECO:0007669"/>
    <property type="project" value="UniProtKB-EC"/>
</dbReference>
<dbReference type="OrthoDB" id="9789797at2"/>
<comment type="pathway">
    <text evidence="2 8">Bacterial outer membrane biogenesis; LPS core biosynthesis.</text>
</comment>
<dbReference type="PANTHER" id="PTHR42755">
    <property type="entry name" value="3-DEOXY-MANNO-OCTULOSONATE CYTIDYLYLTRANSFERASE"/>
    <property type="match status" value="1"/>
</dbReference>
<dbReference type="GO" id="GO:0009245">
    <property type="term" value="P:lipid A biosynthetic process"/>
    <property type="evidence" value="ECO:0007669"/>
    <property type="project" value="TreeGrafter"/>
</dbReference>
<evidence type="ECO:0000313" key="10">
    <source>
        <dbReference type="EMBL" id="KCV82278.1"/>
    </source>
</evidence>
<proteinExistence type="inferred from homology"/>
<evidence type="ECO:0000256" key="7">
    <source>
        <dbReference type="ARBA" id="ARBA00049183"/>
    </source>
</evidence>
<dbReference type="AlphaFoldDB" id="A0A058ZL71"/>
<evidence type="ECO:0000313" key="11">
    <source>
        <dbReference type="Proteomes" id="UP000024836"/>
    </source>
</evidence>
<dbReference type="UniPathway" id="UPA00958"/>
<dbReference type="GO" id="GO:0009244">
    <property type="term" value="P:lipopolysaccharide core region biosynthetic process"/>
    <property type="evidence" value="ECO:0007669"/>
    <property type="project" value="UniProtKB-UniRule"/>
</dbReference>
<evidence type="ECO:0000256" key="2">
    <source>
        <dbReference type="ARBA" id="ARBA00004713"/>
    </source>
</evidence>
<dbReference type="eggNOG" id="COG1519">
    <property type="taxonomic scope" value="Bacteria"/>
</dbReference>
<evidence type="ECO:0000256" key="3">
    <source>
        <dbReference type="ARBA" id="ARBA00012621"/>
    </source>
</evidence>
<keyword evidence="8" id="KW-1003">Cell membrane</keyword>
<dbReference type="RefSeq" id="WP_051598025.1">
    <property type="nucleotide sequence ID" value="NZ_AQQY01000004.1"/>
</dbReference>
<comment type="subcellular location">
    <subcellularLocation>
        <location evidence="8">Cell membrane</location>
    </subcellularLocation>
</comment>
<dbReference type="PANTHER" id="PTHR42755:SF1">
    <property type="entry name" value="3-DEOXY-D-MANNO-OCTULOSONIC ACID TRANSFERASE, MITOCHONDRIAL-RELATED"/>
    <property type="match status" value="1"/>
</dbReference>
<dbReference type="STRING" id="1461693.ATO10_07807"/>
<sequence>MIKGWLDTLRTRLAAVTSAVKSPAPETPTNTQRPDVPLIWVHDPTGRHSCEIDALFEHLSEIGAEQALLWTGPKGADPELAHFTQQSPPDTATAARAFLDHWMPAIALITAPDIPGALTAELQRRAVPSYLYQSDTHYKPPRNLLRRFNRYLVADQAVAGVLTRQGALGDRLSVIGTLYDGATPPPADEATRNQLAQALSARPSWLAAATTAAEDQIIVAAHAKAARRAHRLLLVLNPADPARGDELVKSLRREKWRVVQRSAGQTPDEETQILIADSPDELGLWFRIAPVSFMGGSLDAQGSGGIDPMGAAALGSAILHGPNLGLHASTYARLDTAQAARTVRDAQSLARLLDVFSAPEKAAELAHNAWQVSTIGAQATGRLADLILEEIHPEEDS</sequence>
<dbReference type="InterPro" id="IPR038107">
    <property type="entry name" value="Glycos_transf_N_sf"/>
</dbReference>
<dbReference type="Pfam" id="PF04413">
    <property type="entry name" value="Glycos_transf_N"/>
    <property type="match status" value="1"/>
</dbReference>
<dbReference type="EC" id="2.4.99.12" evidence="3 8"/>
<reference evidence="10 11" key="1">
    <citation type="submission" date="2013-04" db="EMBL/GenBank/DDBJ databases">
        <title>Shimia sp. 22II-S11-Z10 Genome Sequencing.</title>
        <authorList>
            <person name="Lai Q."/>
            <person name="Li G."/>
            <person name="Shao Z."/>
        </authorList>
    </citation>
    <scope>NUCLEOTIDE SEQUENCE [LARGE SCALE GENOMIC DNA]</scope>
    <source>
        <strain evidence="11">22II-S11-Z10</strain>
    </source>
</reference>
<keyword evidence="5 8" id="KW-0808">Transferase</keyword>
<dbReference type="InterPro" id="IPR007507">
    <property type="entry name" value="Glycos_transf_N"/>
</dbReference>
<comment type="similarity">
    <text evidence="8">Belongs to the glycosyltransferase group 1 family.</text>
</comment>
<dbReference type="GO" id="GO:0005886">
    <property type="term" value="C:plasma membrane"/>
    <property type="evidence" value="ECO:0007669"/>
    <property type="project" value="UniProtKB-SubCell"/>
</dbReference>
<evidence type="ECO:0000256" key="5">
    <source>
        <dbReference type="ARBA" id="ARBA00022679"/>
    </source>
</evidence>
<evidence type="ECO:0000259" key="9">
    <source>
        <dbReference type="Pfam" id="PF04413"/>
    </source>
</evidence>